<name>A0A2N3VGX7_9NOCA</name>
<dbReference type="OrthoDB" id="4571671at2"/>
<dbReference type="Proteomes" id="UP000233766">
    <property type="component" value="Unassembled WGS sequence"/>
</dbReference>
<reference evidence="1 2" key="1">
    <citation type="submission" date="2017-12" db="EMBL/GenBank/DDBJ databases">
        <title>Sequencing the genomes of 1000 Actinobacteria strains.</title>
        <authorList>
            <person name="Klenk H.-P."/>
        </authorList>
    </citation>
    <scope>NUCLEOTIDE SEQUENCE [LARGE SCALE GENOMIC DNA]</scope>
    <source>
        <strain evidence="1 2">DSM 44489</strain>
    </source>
</reference>
<dbReference type="AlphaFoldDB" id="A0A2N3VGX7"/>
<protein>
    <submittedName>
        <fullName evidence="1">Uncharacterized protein</fullName>
    </submittedName>
</protein>
<comment type="caution">
    <text evidence="1">The sequence shown here is derived from an EMBL/GenBank/DDBJ whole genome shotgun (WGS) entry which is preliminary data.</text>
</comment>
<sequence>MTELTDLTGAEYEPGTRGAAVLLIKSAAEMLGGLDVDATTDAEVVDCLKVIDHLVHAASVHTLLAIESRLGELVDQQRIANALIGTGHMGVFNSDAEIRPARDAVRKLLGLIEESPS</sequence>
<accession>A0A2N3VGX7</accession>
<dbReference type="EMBL" id="PJMW01000002">
    <property type="protein sequence ID" value="PKV80864.1"/>
    <property type="molecule type" value="Genomic_DNA"/>
</dbReference>
<keyword evidence="2" id="KW-1185">Reference proteome</keyword>
<dbReference type="RefSeq" id="WP_101466715.1">
    <property type="nucleotide sequence ID" value="NZ_PJMW01000002.1"/>
</dbReference>
<evidence type="ECO:0000313" key="2">
    <source>
        <dbReference type="Proteomes" id="UP000233766"/>
    </source>
</evidence>
<gene>
    <name evidence="1" type="ORF">ATK86_5301</name>
</gene>
<organism evidence="1 2">
    <name type="scientific">Nocardia fluminea</name>
    <dbReference type="NCBI Taxonomy" id="134984"/>
    <lineage>
        <taxon>Bacteria</taxon>
        <taxon>Bacillati</taxon>
        <taxon>Actinomycetota</taxon>
        <taxon>Actinomycetes</taxon>
        <taxon>Mycobacteriales</taxon>
        <taxon>Nocardiaceae</taxon>
        <taxon>Nocardia</taxon>
    </lineage>
</organism>
<evidence type="ECO:0000313" key="1">
    <source>
        <dbReference type="EMBL" id="PKV80864.1"/>
    </source>
</evidence>
<proteinExistence type="predicted"/>